<dbReference type="Pfam" id="PF00707">
    <property type="entry name" value="IF3_C"/>
    <property type="match status" value="1"/>
</dbReference>
<protein>
    <recommendedName>
        <fullName evidence="4 5">Translation initiation factor IF-3</fullName>
    </recommendedName>
</protein>
<feature type="domain" description="Translation initiation factor 3 C-terminal" evidence="8">
    <location>
        <begin position="90"/>
        <end position="174"/>
    </location>
</feature>
<evidence type="ECO:0000259" key="9">
    <source>
        <dbReference type="Pfam" id="PF05198"/>
    </source>
</evidence>
<evidence type="ECO:0000256" key="4">
    <source>
        <dbReference type="HAMAP-Rule" id="MF_00080"/>
    </source>
</evidence>
<comment type="caution">
    <text evidence="10">The sequence shown here is derived from an EMBL/GenBank/DDBJ whole genome shotgun (WGS) entry which is preliminary data.</text>
</comment>
<evidence type="ECO:0000256" key="2">
    <source>
        <dbReference type="ARBA" id="ARBA00022540"/>
    </source>
</evidence>
<sequence length="210" mass="23879">MPMDQKKNRGHVINHSIRVPQIRVIGNDGGHLGIMDTRSALSLAQEKELDLVMINDKSEPPVCRIIDYGKFKYDLEKQERKNKKNQDKTSVKELKMRYTIEDHDYKVRVNQAERFLKSGDKVKVTIKFRGRESQHSHLAENLLNQMAKDLQEFAELQQAPKKEGSNMIMLLSPKSAVVKTSTTPTNPTTSTPTPITKPKLVETEPSEATV</sequence>
<comment type="subunit">
    <text evidence="4 6">Monomer.</text>
</comment>
<dbReference type="InterPro" id="IPR019814">
    <property type="entry name" value="Translation_initiation_fac_3_N"/>
</dbReference>
<feature type="domain" description="Translation initiation factor 3 N-terminal" evidence="9">
    <location>
        <begin position="13"/>
        <end position="81"/>
    </location>
</feature>
<dbReference type="GO" id="GO:0016020">
    <property type="term" value="C:membrane"/>
    <property type="evidence" value="ECO:0007669"/>
    <property type="project" value="TreeGrafter"/>
</dbReference>
<accession>A0A1U7INX8</accession>
<reference evidence="10 11" key="1">
    <citation type="submission" date="2016-11" db="EMBL/GenBank/DDBJ databases">
        <title>Draft Genome Sequences of Nine Cyanobacterial Strains from Diverse Habitats.</title>
        <authorList>
            <person name="Zhu T."/>
            <person name="Hou S."/>
            <person name="Lu X."/>
            <person name="Hess W.R."/>
        </authorList>
    </citation>
    <scope>NUCLEOTIDE SEQUENCE [LARGE SCALE GENOMIC DNA]</scope>
    <source>
        <strain evidence="10 11">IAM M-71</strain>
    </source>
</reference>
<comment type="similarity">
    <text evidence="1 4 6">Belongs to the IF-3 family.</text>
</comment>
<dbReference type="EMBL" id="MRCE01000006">
    <property type="protein sequence ID" value="OKH38959.1"/>
    <property type="molecule type" value="Genomic_DNA"/>
</dbReference>
<dbReference type="InterPro" id="IPR036787">
    <property type="entry name" value="T_IF-3_N_sf"/>
</dbReference>
<dbReference type="FunFam" id="3.10.20.80:FF:000001">
    <property type="entry name" value="Translation initiation factor IF-3"/>
    <property type="match status" value="1"/>
</dbReference>
<dbReference type="GO" id="GO:0003743">
    <property type="term" value="F:translation initiation factor activity"/>
    <property type="evidence" value="ECO:0007669"/>
    <property type="project" value="UniProtKB-UniRule"/>
</dbReference>
<feature type="region of interest" description="Disordered" evidence="7">
    <location>
        <begin position="178"/>
        <end position="210"/>
    </location>
</feature>
<organism evidence="10 11">
    <name type="scientific">[Phormidium ambiguum] IAM M-71</name>
    <dbReference type="NCBI Taxonomy" id="454136"/>
    <lineage>
        <taxon>Bacteria</taxon>
        <taxon>Bacillati</taxon>
        <taxon>Cyanobacteriota</taxon>
        <taxon>Cyanophyceae</taxon>
        <taxon>Oscillatoriophycideae</taxon>
        <taxon>Aerosakkonematales</taxon>
        <taxon>Aerosakkonemataceae</taxon>
        <taxon>Floridanema</taxon>
    </lineage>
</organism>
<dbReference type="PROSITE" id="PS00938">
    <property type="entry name" value="IF3"/>
    <property type="match status" value="1"/>
</dbReference>
<evidence type="ECO:0000313" key="11">
    <source>
        <dbReference type="Proteomes" id="UP000185860"/>
    </source>
</evidence>
<keyword evidence="4" id="KW-0963">Cytoplasm</keyword>
<evidence type="ECO:0000256" key="6">
    <source>
        <dbReference type="RuleBase" id="RU000646"/>
    </source>
</evidence>
<comment type="subcellular location">
    <subcellularLocation>
        <location evidence="4 6">Cytoplasm</location>
    </subcellularLocation>
</comment>
<dbReference type="Gene3D" id="3.10.20.80">
    <property type="entry name" value="Translation initiation factor 3 (IF-3), N-terminal domain"/>
    <property type="match status" value="1"/>
</dbReference>
<dbReference type="GO" id="GO:0043022">
    <property type="term" value="F:ribosome binding"/>
    <property type="evidence" value="ECO:0007669"/>
    <property type="project" value="UniProtKB-ARBA"/>
</dbReference>
<name>A0A1U7INX8_9CYAN</name>
<dbReference type="STRING" id="454136.NIES2119_07400"/>
<dbReference type="NCBIfam" id="TIGR00168">
    <property type="entry name" value="infC"/>
    <property type="match status" value="1"/>
</dbReference>
<dbReference type="InterPro" id="IPR001288">
    <property type="entry name" value="Translation_initiation_fac_3"/>
</dbReference>
<dbReference type="Proteomes" id="UP000185860">
    <property type="component" value="Unassembled WGS sequence"/>
</dbReference>
<dbReference type="PANTHER" id="PTHR10938:SF0">
    <property type="entry name" value="TRANSLATION INITIATION FACTOR IF-3, MITOCHONDRIAL"/>
    <property type="match status" value="1"/>
</dbReference>
<dbReference type="PANTHER" id="PTHR10938">
    <property type="entry name" value="TRANSLATION INITIATION FACTOR IF-3"/>
    <property type="match status" value="1"/>
</dbReference>
<dbReference type="Gene3D" id="3.30.110.10">
    <property type="entry name" value="Translation initiation factor 3 (IF-3), C-terminal domain"/>
    <property type="match status" value="1"/>
</dbReference>
<dbReference type="FunFam" id="3.30.110.10:FF:000001">
    <property type="entry name" value="Translation initiation factor IF-3"/>
    <property type="match status" value="1"/>
</dbReference>
<dbReference type="InterPro" id="IPR019815">
    <property type="entry name" value="Translation_initiation_fac_3_C"/>
</dbReference>
<keyword evidence="3 4" id="KW-0648">Protein biosynthesis</keyword>
<comment type="function">
    <text evidence="4 6">IF-3 binds to the 30S ribosomal subunit and shifts the equilibrium between 70S ribosomes and their 50S and 30S subunits in favor of the free subunits, thus enhancing the availability of 30S subunits on which protein synthesis initiation begins.</text>
</comment>
<dbReference type="InterPro" id="IPR019813">
    <property type="entry name" value="Translation_initiation_fac3_CS"/>
</dbReference>
<dbReference type="InterPro" id="IPR036788">
    <property type="entry name" value="T_IF-3_C_sf"/>
</dbReference>
<dbReference type="SUPFAM" id="SSF55200">
    <property type="entry name" value="Translation initiation factor IF3, C-terminal domain"/>
    <property type="match status" value="1"/>
</dbReference>
<evidence type="ECO:0000256" key="3">
    <source>
        <dbReference type="ARBA" id="ARBA00022917"/>
    </source>
</evidence>
<dbReference type="SUPFAM" id="SSF54364">
    <property type="entry name" value="Translation initiation factor IF3, N-terminal domain"/>
    <property type="match status" value="1"/>
</dbReference>
<evidence type="ECO:0000256" key="5">
    <source>
        <dbReference type="NCBIfam" id="TIGR00168"/>
    </source>
</evidence>
<feature type="compositionally biased region" description="Low complexity" evidence="7">
    <location>
        <begin position="179"/>
        <end position="198"/>
    </location>
</feature>
<evidence type="ECO:0000259" key="8">
    <source>
        <dbReference type="Pfam" id="PF00707"/>
    </source>
</evidence>
<evidence type="ECO:0000256" key="1">
    <source>
        <dbReference type="ARBA" id="ARBA00005439"/>
    </source>
</evidence>
<gene>
    <name evidence="4" type="primary">infC</name>
    <name evidence="10" type="ORF">NIES2119_07400</name>
</gene>
<dbReference type="GO" id="GO:0032790">
    <property type="term" value="P:ribosome disassembly"/>
    <property type="evidence" value="ECO:0007669"/>
    <property type="project" value="TreeGrafter"/>
</dbReference>
<evidence type="ECO:0000256" key="7">
    <source>
        <dbReference type="SAM" id="MobiDB-lite"/>
    </source>
</evidence>
<proteinExistence type="inferred from homology"/>
<dbReference type="GO" id="GO:0005829">
    <property type="term" value="C:cytosol"/>
    <property type="evidence" value="ECO:0007669"/>
    <property type="project" value="TreeGrafter"/>
</dbReference>
<dbReference type="Pfam" id="PF05198">
    <property type="entry name" value="IF3_N"/>
    <property type="match status" value="1"/>
</dbReference>
<dbReference type="AlphaFoldDB" id="A0A1U7INX8"/>
<dbReference type="OrthoDB" id="9806014at2"/>
<keyword evidence="2 4" id="KW-0396">Initiation factor</keyword>
<evidence type="ECO:0000313" key="10">
    <source>
        <dbReference type="EMBL" id="OKH38959.1"/>
    </source>
</evidence>
<dbReference type="HAMAP" id="MF_00080">
    <property type="entry name" value="IF_3"/>
    <property type="match status" value="1"/>
</dbReference>